<proteinExistence type="predicted"/>
<keyword evidence="2" id="KW-1185">Reference proteome</keyword>
<dbReference type="Proteomes" id="UP001476798">
    <property type="component" value="Unassembled WGS sequence"/>
</dbReference>
<evidence type="ECO:0000313" key="1">
    <source>
        <dbReference type="EMBL" id="MEQ2174264.1"/>
    </source>
</evidence>
<accession>A0ABV0NS66</accession>
<protein>
    <submittedName>
        <fullName evidence="1">Uncharacterized protein</fullName>
    </submittedName>
</protein>
<evidence type="ECO:0000313" key="2">
    <source>
        <dbReference type="Proteomes" id="UP001476798"/>
    </source>
</evidence>
<comment type="caution">
    <text evidence="1">The sequence shown here is derived from an EMBL/GenBank/DDBJ whole genome shotgun (WGS) entry which is preliminary data.</text>
</comment>
<gene>
    <name evidence="1" type="ORF">GOODEAATRI_006082</name>
</gene>
<sequence length="153" mass="17548">MFSSPRTQPLKDRFVGASWFKTHCWSELVADQCTTNGPLRSACCCLFDRILWFYCVVRGSVFCSQTHLLCCWLAMIRGQSFSISKQYNYYQMLCNKLLNNLISLPFPNIDSFTVTSVQSLMAHTCEVKFSGSDVIYKLKAMTCFNQRTSQVVI</sequence>
<reference evidence="1 2" key="1">
    <citation type="submission" date="2021-06" db="EMBL/GenBank/DDBJ databases">
        <authorList>
            <person name="Palmer J.M."/>
        </authorList>
    </citation>
    <scope>NUCLEOTIDE SEQUENCE [LARGE SCALE GENOMIC DNA]</scope>
    <source>
        <strain evidence="1 2">GA_2019</strain>
        <tissue evidence="1">Muscle</tissue>
    </source>
</reference>
<dbReference type="EMBL" id="JAHRIO010050261">
    <property type="protein sequence ID" value="MEQ2174264.1"/>
    <property type="molecule type" value="Genomic_DNA"/>
</dbReference>
<organism evidence="1 2">
    <name type="scientific">Goodea atripinnis</name>
    <dbReference type="NCBI Taxonomy" id="208336"/>
    <lineage>
        <taxon>Eukaryota</taxon>
        <taxon>Metazoa</taxon>
        <taxon>Chordata</taxon>
        <taxon>Craniata</taxon>
        <taxon>Vertebrata</taxon>
        <taxon>Euteleostomi</taxon>
        <taxon>Actinopterygii</taxon>
        <taxon>Neopterygii</taxon>
        <taxon>Teleostei</taxon>
        <taxon>Neoteleostei</taxon>
        <taxon>Acanthomorphata</taxon>
        <taxon>Ovalentaria</taxon>
        <taxon>Atherinomorphae</taxon>
        <taxon>Cyprinodontiformes</taxon>
        <taxon>Goodeidae</taxon>
        <taxon>Goodea</taxon>
    </lineage>
</organism>
<name>A0ABV0NS66_9TELE</name>